<dbReference type="InterPro" id="IPR011049">
    <property type="entry name" value="Serralysin-like_metalloprot_C"/>
</dbReference>
<evidence type="ECO:0008006" key="5">
    <source>
        <dbReference type="Google" id="ProtNLM"/>
    </source>
</evidence>
<proteinExistence type="predicted"/>
<comment type="caution">
    <text evidence="3">The sequence shown here is derived from an EMBL/GenBank/DDBJ whole genome shotgun (WGS) entry which is preliminary data.</text>
</comment>
<keyword evidence="2" id="KW-0964">Secreted</keyword>
<dbReference type="InterPro" id="IPR001343">
    <property type="entry name" value="Hemolysn_Ca-bd"/>
</dbReference>
<dbReference type="SUPFAM" id="SSF51120">
    <property type="entry name" value="beta-Roll"/>
    <property type="match status" value="4"/>
</dbReference>
<dbReference type="InterPro" id="IPR018511">
    <property type="entry name" value="Hemolysin-typ_Ca-bd_CS"/>
</dbReference>
<evidence type="ECO:0000313" key="4">
    <source>
        <dbReference type="Proteomes" id="UP000709466"/>
    </source>
</evidence>
<evidence type="ECO:0000256" key="1">
    <source>
        <dbReference type="ARBA" id="ARBA00004613"/>
    </source>
</evidence>
<protein>
    <recommendedName>
        <fullName evidence="5">Hemolysin-type calcium-binding repeat-containing protein</fullName>
    </recommendedName>
</protein>
<dbReference type="PROSITE" id="PS00330">
    <property type="entry name" value="HEMOLYSIN_CALCIUM"/>
    <property type="match status" value="3"/>
</dbReference>
<dbReference type="RefSeq" id="WP_167637301.1">
    <property type="nucleotide sequence ID" value="NZ_JAATOP010000003.1"/>
</dbReference>
<name>A0ABX0VVD6_9RHOB</name>
<organism evidence="3 4">
    <name type="scientific">Marivivens donghaensis</name>
    <dbReference type="NCBI Taxonomy" id="1699413"/>
    <lineage>
        <taxon>Bacteria</taxon>
        <taxon>Pseudomonadati</taxon>
        <taxon>Pseudomonadota</taxon>
        <taxon>Alphaproteobacteria</taxon>
        <taxon>Rhodobacterales</taxon>
        <taxon>Paracoccaceae</taxon>
        <taxon>Marivivens group</taxon>
        <taxon>Marivivens</taxon>
    </lineage>
</organism>
<evidence type="ECO:0000256" key="2">
    <source>
        <dbReference type="ARBA" id="ARBA00022525"/>
    </source>
</evidence>
<comment type="subcellular location">
    <subcellularLocation>
        <location evidence="1">Secreted</location>
    </subcellularLocation>
</comment>
<dbReference type="PRINTS" id="PR00313">
    <property type="entry name" value="CABNDNGRPT"/>
</dbReference>
<reference evidence="3 4" key="1">
    <citation type="submission" date="2020-03" db="EMBL/GenBank/DDBJ databases">
        <title>Bacterial isolates of synthetic phycosphere.</title>
        <authorList>
            <person name="Fu H."/>
            <person name="Moran M.A."/>
        </authorList>
    </citation>
    <scope>NUCLEOTIDE SEQUENCE [LARGE SCALE GENOMIC DNA]</scope>
    <source>
        <strain evidence="3 4">HF1</strain>
    </source>
</reference>
<evidence type="ECO:0000313" key="3">
    <source>
        <dbReference type="EMBL" id="NIY71921.1"/>
    </source>
</evidence>
<keyword evidence="4" id="KW-1185">Reference proteome</keyword>
<dbReference type="InterPro" id="IPR050557">
    <property type="entry name" value="RTX_toxin/Mannuronan_C5-epim"/>
</dbReference>
<gene>
    <name evidence="3" type="ORF">HCZ30_05665</name>
</gene>
<dbReference type="Gene3D" id="2.150.10.10">
    <property type="entry name" value="Serralysin-like metalloprotease, C-terminal"/>
    <property type="match status" value="5"/>
</dbReference>
<sequence length="489" mass="51209">MYGDDGDDVLYGDDGNDILMGGDGADVLVGGEGHNTLYGGAGDDIYCIEHKLDVVTDAEDGGDDTVYSKFSFSLSFTYIEDLYLSGKKDVNCYGSSFDNLIAGNKGKNQLFGNAGENNLIGMGGKDKLYGGADDDTLSGGGDRDKLFGGTGDDYYILADTKDKLIDQDNGGTDTVLSYVDISLLDTRKYRNLENITLGGSEDLDATGNDANNTINGNSGVNVLKGEAGDDALSGNGGNDMLYGGVDNDSLFGNAGIDTLYGGDGNDVLHGGEAADTLFGGAGDDTYYVTDAEDIVDERVDGVDAGGTDTVYTDVSFSLLSDVGGTVENLMLEGREHINGTGNSADNTIVGNDAYNTLTGNGGGDRIIGGADRDELYAGNDKVADTFVYTKTSDSAYVIGLTTSDRIYEFESGEDKIDLSAIDANTATKQNEAFDWGNVVFGTDDHTNAVWTSSTSGNTYVYADTNGDSTADLAIVVWGVQSLSESDFIL</sequence>
<dbReference type="EMBL" id="JAATOP010000003">
    <property type="protein sequence ID" value="NIY71921.1"/>
    <property type="molecule type" value="Genomic_DNA"/>
</dbReference>
<dbReference type="Proteomes" id="UP000709466">
    <property type="component" value="Unassembled WGS sequence"/>
</dbReference>
<dbReference type="PANTHER" id="PTHR38340:SF1">
    <property type="entry name" value="S-LAYER PROTEIN"/>
    <property type="match status" value="1"/>
</dbReference>
<accession>A0ABX0VVD6</accession>
<dbReference type="Pfam" id="PF00353">
    <property type="entry name" value="HemolysinCabind"/>
    <property type="match status" value="5"/>
</dbReference>
<dbReference type="PANTHER" id="PTHR38340">
    <property type="entry name" value="S-LAYER PROTEIN"/>
    <property type="match status" value="1"/>
</dbReference>